<dbReference type="GO" id="GO:0032259">
    <property type="term" value="P:methylation"/>
    <property type="evidence" value="ECO:0007669"/>
    <property type="project" value="UniProtKB-KW"/>
</dbReference>
<dbReference type="Pfam" id="PF13489">
    <property type="entry name" value="Methyltransf_23"/>
    <property type="match status" value="1"/>
</dbReference>
<evidence type="ECO:0000313" key="2">
    <source>
        <dbReference type="Proteomes" id="UP001164390"/>
    </source>
</evidence>
<gene>
    <name evidence="1" type="ORF">L0C25_19465</name>
</gene>
<reference evidence="1" key="1">
    <citation type="submission" date="2022-01" db="EMBL/GenBank/DDBJ databases">
        <title>Nocardioidaceae gen. sp. A5X3R13.</title>
        <authorList>
            <person name="Lopez Marin M.A."/>
            <person name="Uhlik O."/>
        </authorList>
    </citation>
    <scope>NUCLEOTIDE SEQUENCE</scope>
    <source>
        <strain evidence="1">A5X3R13</strain>
    </source>
</reference>
<protein>
    <submittedName>
        <fullName evidence="1">Class I SAM-dependent methyltransferase</fullName>
    </submittedName>
</protein>
<name>A0AA46YKP1_9ACTN</name>
<dbReference type="Gene3D" id="3.40.50.150">
    <property type="entry name" value="Vaccinia Virus protein VP39"/>
    <property type="match status" value="1"/>
</dbReference>
<accession>A0AA46YKP1</accession>
<keyword evidence="1" id="KW-0489">Methyltransferase</keyword>
<keyword evidence="2" id="KW-1185">Reference proteome</keyword>
<organism evidence="1 2">
    <name type="scientific">Solicola gregarius</name>
    <dbReference type="NCBI Taxonomy" id="2908642"/>
    <lineage>
        <taxon>Bacteria</taxon>
        <taxon>Bacillati</taxon>
        <taxon>Actinomycetota</taxon>
        <taxon>Actinomycetes</taxon>
        <taxon>Propionibacteriales</taxon>
        <taxon>Nocardioidaceae</taxon>
        <taxon>Solicola</taxon>
    </lineage>
</organism>
<dbReference type="Proteomes" id="UP001164390">
    <property type="component" value="Chromosome"/>
</dbReference>
<sequence>MNTEYVFDTASDLGHQQVRYLAELYDHATEACLERAGAGRGLRRLEIGAGTGSVAAMLARYGGAGSRVVAAEIEPEQVSDAPGVTVVRHDINDGVPAGGPYELIHGRLVLMHLSRRVEVLAMLVDGLAQDGWLVLGDLGERLPRALAAPSDEDAALFDRIITIGMTVLAPRVGMSVQWGEQLADHLRGAGLLDVEETRVSRTCRGGTPGCLVLRSYILQLAEPLRGVGVGDEEIARFVELMTDPQMCVTFYELVYASGRKASGTGEQR</sequence>
<dbReference type="KEGG" id="sgrg:L0C25_19465"/>
<dbReference type="AlphaFoldDB" id="A0AA46YKP1"/>
<dbReference type="CDD" id="cd02440">
    <property type="entry name" value="AdoMet_MTases"/>
    <property type="match status" value="1"/>
</dbReference>
<evidence type="ECO:0000313" key="1">
    <source>
        <dbReference type="EMBL" id="UYM04691.1"/>
    </source>
</evidence>
<keyword evidence="1" id="KW-0808">Transferase</keyword>
<dbReference type="GO" id="GO:0008168">
    <property type="term" value="F:methyltransferase activity"/>
    <property type="evidence" value="ECO:0007669"/>
    <property type="project" value="UniProtKB-KW"/>
</dbReference>
<proteinExistence type="predicted"/>
<dbReference type="EMBL" id="CP094970">
    <property type="protein sequence ID" value="UYM04691.1"/>
    <property type="molecule type" value="Genomic_DNA"/>
</dbReference>
<dbReference type="InterPro" id="IPR029063">
    <property type="entry name" value="SAM-dependent_MTases_sf"/>
</dbReference>
<dbReference type="RefSeq" id="WP_271633449.1">
    <property type="nucleotide sequence ID" value="NZ_CP094970.1"/>
</dbReference>
<dbReference type="SUPFAM" id="SSF53335">
    <property type="entry name" value="S-adenosyl-L-methionine-dependent methyltransferases"/>
    <property type="match status" value="1"/>
</dbReference>